<dbReference type="GO" id="GO:0015192">
    <property type="term" value="F:L-phenylalanine transmembrane transporter activity"/>
    <property type="evidence" value="ECO:0007669"/>
    <property type="project" value="TreeGrafter"/>
</dbReference>
<dbReference type="GO" id="GO:0015188">
    <property type="term" value="F:L-isoleucine transmembrane transporter activity"/>
    <property type="evidence" value="ECO:0007669"/>
    <property type="project" value="TreeGrafter"/>
</dbReference>
<name>A0A327KZW2_9BRAD</name>
<dbReference type="Pfam" id="PF12399">
    <property type="entry name" value="BCA_ABC_TP_C"/>
    <property type="match status" value="1"/>
</dbReference>
<feature type="domain" description="ABC transporter" evidence="4">
    <location>
        <begin position="5"/>
        <end position="244"/>
    </location>
</feature>
<dbReference type="InterPro" id="IPR051120">
    <property type="entry name" value="ABC_AA/LPS_Transport"/>
</dbReference>
<dbReference type="Pfam" id="PF00005">
    <property type="entry name" value="ABC_tran"/>
    <property type="match status" value="1"/>
</dbReference>
<evidence type="ECO:0000256" key="2">
    <source>
        <dbReference type="ARBA" id="ARBA00022741"/>
    </source>
</evidence>
<dbReference type="AlphaFoldDB" id="A0A327KZW2"/>
<organism evidence="5 6">
    <name type="scientific">Rhodoplanes roseus</name>
    <dbReference type="NCBI Taxonomy" id="29409"/>
    <lineage>
        <taxon>Bacteria</taxon>
        <taxon>Pseudomonadati</taxon>
        <taxon>Pseudomonadota</taxon>
        <taxon>Alphaproteobacteria</taxon>
        <taxon>Hyphomicrobiales</taxon>
        <taxon>Nitrobacteraceae</taxon>
        <taxon>Rhodoplanes</taxon>
    </lineage>
</organism>
<dbReference type="GO" id="GO:0015808">
    <property type="term" value="P:L-alanine transport"/>
    <property type="evidence" value="ECO:0007669"/>
    <property type="project" value="TreeGrafter"/>
</dbReference>
<dbReference type="InterPro" id="IPR032823">
    <property type="entry name" value="BCA_ABC_TP_C"/>
</dbReference>
<dbReference type="GO" id="GO:0042941">
    <property type="term" value="P:D-alanine transmembrane transport"/>
    <property type="evidence" value="ECO:0007669"/>
    <property type="project" value="TreeGrafter"/>
</dbReference>
<proteinExistence type="predicted"/>
<evidence type="ECO:0000256" key="3">
    <source>
        <dbReference type="ARBA" id="ARBA00022840"/>
    </source>
</evidence>
<dbReference type="SUPFAM" id="SSF52540">
    <property type="entry name" value="P-loop containing nucleoside triphosphate hydrolases"/>
    <property type="match status" value="1"/>
</dbReference>
<dbReference type="PANTHER" id="PTHR45772:SF7">
    <property type="entry name" value="AMINO ACID ABC TRANSPORTER ATP-BINDING PROTEIN"/>
    <property type="match status" value="1"/>
</dbReference>
<dbReference type="GO" id="GO:0005304">
    <property type="term" value="F:L-valine transmembrane transporter activity"/>
    <property type="evidence" value="ECO:0007669"/>
    <property type="project" value="TreeGrafter"/>
</dbReference>
<protein>
    <submittedName>
        <fullName evidence="5">ABC transporter ATP-binding protein</fullName>
    </submittedName>
</protein>
<dbReference type="PROSITE" id="PS50893">
    <property type="entry name" value="ABC_TRANSPORTER_2"/>
    <property type="match status" value="1"/>
</dbReference>
<dbReference type="GO" id="GO:1903806">
    <property type="term" value="P:L-isoleucine import across plasma membrane"/>
    <property type="evidence" value="ECO:0007669"/>
    <property type="project" value="TreeGrafter"/>
</dbReference>
<dbReference type="InterPro" id="IPR003439">
    <property type="entry name" value="ABC_transporter-like_ATP-bd"/>
</dbReference>
<dbReference type="PANTHER" id="PTHR45772">
    <property type="entry name" value="CONSERVED COMPONENT OF ABC TRANSPORTER FOR NATURAL AMINO ACIDS-RELATED"/>
    <property type="match status" value="1"/>
</dbReference>
<comment type="caution">
    <text evidence="5">The sequence shown here is derived from an EMBL/GenBank/DDBJ whole genome shotgun (WGS) entry which is preliminary data.</text>
</comment>
<dbReference type="OrthoDB" id="9779872at2"/>
<evidence type="ECO:0000313" key="5">
    <source>
        <dbReference type="EMBL" id="RAI43175.1"/>
    </source>
</evidence>
<dbReference type="GO" id="GO:0016887">
    <property type="term" value="F:ATP hydrolysis activity"/>
    <property type="evidence" value="ECO:0007669"/>
    <property type="project" value="InterPro"/>
</dbReference>
<gene>
    <name evidence="5" type="ORF">CH341_15700</name>
</gene>
<sequence length="244" mass="26270">MAPLLDVDGVGKRFGGFIALDAVSLTIAPGERVGLIGPNGSGKSTLVNCLSGTLVNDTGTVRFEGRDLAGLTAHQRTRRGLARSFQLPRPFASMTVAENVRVPLLYAAGSRRGRHLTRAEIGERIAEVLGQMGLADRADQMPRDLTQVDMRKLELARAMAAEPSLLIADEAMAGLSNSEVDDIVALLIRLNQAGITVILIEHIMKAVMQFSQRLVVLVSGKKIADGPPDEVMRHPEVERAYLGQ</sequence>
<dbReference type="SMART" id="SM00382">
    <property type="entry name" value="AAA"/>
    <property type="match status" value="1"/>
</dbReference>
<keyword evidence="1" id="KW-0813">Transport</keyword>
<dbReference type="InterPro" id="IPR027417">
    <property type="entry name" value="P-loop_NTPase"/>
</dbReference>
<dbReference type="CDD" id="cd03219">
    <property type="entry name" value="ABC_Mj1267_LivG_branched"/>
    <property type="match status" value="1"/>
</dbReference>
<dbReference type="InterPro" id="IPR003593">
    <property type="entry name" value="AAA+_ATPase"/>
</dbReference>
<evidence type="ECO:0000259" key="4">
    <source>
        <dbReference type="PROSITE" id="PS50893"/>
    </source>
</evidence>
<reference evidence="5 6" key="1">
    <citation type="submission" date="2017-07" db="EMBL/GenBank/DDBJ databases">
        <title>Draft Genome Sequences of Select Purple Nonsulfur Bacteria.</title>
        <authorList>
            <person name="Lasarre B."/>
            <person name="Mckinlay J.B."/>
        </authorList>
    </citation>
    <scope>NUCLEOTIDE SEQUENCE [LARGE SCALE GENOMIC DNA]</scope>
    <source>
        <strain evidence="5 6">DSM 5909</strain>
    </source>
</reference>
<evidence type="ECO:0000313" key="6">
    <source>
        <dbReference type="Proteomes" id="UP000249130"/>
    </source>
</evidence>
<evidence type="ECO:0000256" key="1">
    <source>
        <dbReference type="ARBA" id="ARBA00022448"/>
    </source>
</evidence>
<dbReference type="GO" id="GO:0005524">
    <property type="term" value="F:ATP binding"/>
    <property type="evidence" value="ECO:0007669"/>
    <property type="project" value="UniProtKB-KW"/>
</dbReference>
<dbReference type="Proteomes" id="UP000249130">
    <property type="component" value="Unassembled WGS sequence"/>
</dbReference>
<dbReference type="RefSeq" id="WP_111419964.1">
    <property type="nucleotide sequence ID" value="NZ_NPEX01000102.1"/>
</dbReference>
<keyword evidence="6" id="KW-1185">Reference proteome</keyword>
<dbReference type="EMBL" id="NPEX01000102">
    <property type="protein sequence ID" value="RAI43175.1"/>
    <property type="molecule type" value="Genomic_DNA"/>
</dbReference>
<keyword evidence="3 5" id="KW-0067">ATP-binding</keyword>
<dbReference type="GO" id="GO:0005886">
    <property type="term" value="C:plasma membrane"/>
    <property type="evidence" value="ECO:0007669"/>
    <property type="project" value="TreeGrafter"/>
</dbReference>
<dbReference type="GO" id="GO:1903805">
    <property type="term" value="P:L-valine import across plasma membrane"/>
    <property type="evidence" value="ECO:0007669"/>
    <property type="project" value="TreeGrafter"/>
</dbReference>
<keyword evidence="2" id="KW-0547">Nucleotide-binding</keyword>
<accession>A0A327KZW2</accession>
<dbReference type="Gene3D" id="3.40.50.300">
    <property type="entry name" value="P-loop containing nucleotide triphosphate hydrolases"/>
    <property type="match status" value="1"/>
</dbReference>